<organism evidence="1 2">
    <name type="scientific">Owenia fusiformis</name>
    <name type="common">Polychaete worm</name>
    <dbReference type="NCBI Taxonomy" id="6347"/>
    <lineage>
        <taxon>Eukaryota</taxon>
        <taxon>Metazoa</taxon>
        <taxon>Spiralia</taxon>
        <taxon>Lophotrochozoa</taxon>
        <taxon>Annelida</taxon>
        <taxon>Polychaeta</taxon>
        <taxon>Sedentaria</taxon>
        <taxon>Canalipalpata</taxon>
        <taxon>Sabellida</taxon>
        <taxon>Oweniida</taxon>
        <taxon>Oweniidae</taxon>
        <taxon>Owenia</taxon>
    </lineage>
</organism>
<dbReference type="GO" id="GO:0008092">
    <property type="term" value="F:cytoskeletal protein binding"/>
    <property type="evidence" value="ECO:0007669"/>
    <property type="project" value="TreeGrafter"/>
</dbReference>
<sequence>MEVDNKTNVAFGTTLDREMYPIQMPPNRFGNELIPLKGAPHRGPGCYENEEVSNFKWEIDHFVTTNKGYTLGARTGPRFRKEFQEITPSPDTYQTKCTKPLVFDPAYKPFNAADKRFPVFKRDLEQVLPGAGTYEHDTERNRKVTWHQSFGGAPINLPSVETKSTINKNTEKLISTKESKKYSRKLAYLKLYYD</sequence>
<dbReference type="GO" id="GO:0031344">
    <property type="term" value="P:regulation of cell projection organization"/>
    <property type="evidence" value="ECO:0007669"/>
    <property type="project" value="TreeGrafter"/>
</dbReference>
<dbReference type="PANTHER" id="PTHR31508">
    <property type="entry name" value="PROTEIN PITCHFORK"/>
    <property type="match status" value="1"/>
</dbReference>
<dbReference type="PANTHER" id="PTHR31508:SF2">
    <property type="entry name" value="PROTEIN PITCHFORK"/>
    <property type="match status" value="1"/>
</dbReference>
<evidence type="ECO:0000313" key="1">
    <source>
        <dbReference type="EMBL" id="CAH1785737.1"/>
    </source>
</evidence>
<reference evidence="1" key="1">
    <citation type="submission" date="2022-03" db="EMBL/GenBank/DDBJ databases">
        <authorList>
            <person name="Martin C."/>
        </authorList>
    </citation>
    <scope>NUCLEOTIDE SEQUENCE</scope>
</reference>
<protein>
    <submittedName>
        <fullName evidence="1">Uncharacterized protein</fullName>
    </submittedName>
</protein>
<keyword evidence="2" id="KW-1185">Reference proteome</keyword>
<dbReference type="InterPro" id="IPR033602">
    <property type="entry name" value="CIMAP3"/>
</dbReference>
<gene>
    <name evidence="1" type="ORF">OFUS_LOCUS11754</name>
</gene>
<comment type="caution">
    <text evidence="1">The sequence shown here is derived from an EMBL/GenBank/DDBJ whole genome shotgun (WGS) entry which is preliminary data.</text>
</comment>
<evidence type="ECO:0000313" key="2">
    <source>
        <dbReference type="Proteomes" id="UP000749559"/>
    </source>
</evidence>
<dbReference type="Pfam" id="PF07004">
    <property type="entry name" value="SHIPPO-rpt"/>
    <property type="match status" value="1"/>
</dbReference>
<accession>A0A8J1U4G0</accession>
<dbReference type="InterPro" id="IPR010736">
    <property type="entry name" value="SHIPPO-rpt"/>
</dbReference>
<dbReference type="EMBL" id="CAIIXF020000006">
    <property type="protein sequence ID" value="CAH1785737.1"/>
    <property type="molecule type" value="Genomic_DNA"/>
</dbReference>
<proteinExistence type="predicted"/>
<name>A0A8J1U4G0_OWEFU</name>
<dbReference type="AlphaFoldDB" id="A0A8J1U4G0"/>
<dbReference type="OrthoDB" id="8189408at2759"/>
<dbReference type="Proteomes" id="UP000749559">
    <property type="component" value="Unassembled WGS sequence"/>
</dbReference>